<evidence type="ECO:0000313" key="11">
    <source>
        <dbReference type="EMBL" id="KAK9688267.1"/>
    </source>
</evidence>
<evidence type="ECO:0000256" key="7">
    <source>
        <dbReference type="PIRNR" id="PIRNR026991"/>
    </source>
</evidence>
<evidence type="ECO:0000259" key="10">
    <source>
        <dbReference type="Pfam" id="PF18517"/>
    </source>
</evidence>
<evidence type="ECO:0000256" key="3">
    <source>
        <dbReference type="ARBA" id="ARBA00023054"/>
    </source>
</evidence>
<evidence type="ECO:0000256" key="8">
    <source>
        <dbReference type="SAM" id="Coils"/>
    </source>
</evidence>
<dbReference type="Proteomes" id="UP001479436">
    <property type="component" value="Unassembled WGS sequence"/>
</dbReference>
<comment type="function">
    <text evidence="7">Required for proper homologous chromosome pairing and efficient cross-over and intragenic recombination during meiosis.</text>
</comment>
<feature type="coiled-coil region" evidence="8">
    <location>
        <begin position="78"/>
        <end position="119"/>
    </location>
</feature>
<reference evidence="11 12" key="1">
    <citation type="submission" date="2023-04" db="EMBL/GenBank/DDBJ databases">
        <title>Genome of Basidiobolus ranarum AG-B5.</title>
        <authorList>
            <person name="Stajich J.E."/>
            <person name="Carter-House D."/>
            <person name="Gryganskyi A."/>
        </authorList>
    </citation>
    <scope>NUCLEOTIDE SEQUENCE [LARGE SCALE GENOMIC DNA]</scope>
    <source>
        <strain evidence="11 12">AG-B5</strain>
    </source>
</reference>
<evidence type="ECO:0000256" key="5">
    <source>
        <dbReference type="ARBA" id="ARBA00023242"/>
    </source>
</evidence>
<dbReference type="PANTHER" id="PTHR31398:SF0">
    <property type="entry name" value="MEIOTIC NUCLEAR DIVISION PROTEIN 1 HOMOLOG"/>
    <property type="match status" value="1"/>
</dbReference>
<accession>A0ABR2VPG8</accession>
<dbReference type="InterPro" id="IPR005647">
    <property type="entry name" value="Mnd1"/>
</dbReference>
<feature type="domain" description="Mnd1 HTH" evidence="9">
    <location>
        <begin position="15"/>
        <end position="74"/>
    </location>
</feature>
<dbReference type="InterPro" id="IPR040661">
    <property type="entry name" value="LZ3wCH"/>
</dbReference>
<dbReference type="PIRSF" id="PIRSF026991">
    <property type="entry name" value="Mnd1"/>
    <property type="match status" value="1"/>
</dbReference>
<keyword evidence="5 7" id="KW-0539">Nucleus</keyword>
<keyword evidence="3 8" id="KW-0175">Coiled coil</keyword>
<evidence type="ECO:0000256" key="1">
    <source>
        <dbReference type="ARBA" id="ARBA00004123"/>
    </source>
</evidence>
<evidence type="ECO:0000259" key="9">
    <source>
        <dbReference type="Pfam" id="PF03962"/>
    </source>
</evidence>
<organism evidence="11 12">
    <name type="scientific">Basidiobolus ranarum</name>
    <dbReference type="NCBI Taxonomy" id="34480"/>
    <lineage>
        <taxon>Eukaryota</taxon>
        <taxon>Fungi</taxon>
        <taxon>Fungi incertae sedis</taxon>
        <taxon>Zoopagomycota</taxon>
        <taxon>Entomophthoromycotina</taxon>
        <taxon>Basidiobolomycetes</taxon>
        <taxon>Basidiobolales</taxon>
        <taxon>Basidiobolaceae</taxon>
        <taxon>Basidiobolus</taxon>
    </lineage>
</organism>
<dbReference type="Pfam" id="PF18517">
    <property type="entry name" value="LZ3wCH"/>
    <property type="match status" value="1"/>
</dbReference>
<keyword evidence="12" id="KW-1185">Reference proteome</keyword>
<evidence type="ECO:0000313" key="12">
    <source>
        <dbReference type="Proteomes" id="UP001479436"/>
    </source>
</evidence>
<sequence>MSRKGLSLEEKRKRMEAIFHETREFFQLKELEKIAPKTKGIVMQSVKDVLQSLVDDNLVNGEKIGTSNYFWSFPSTALQTRKRKIEDLTEELDILVKRNKEAERKIEEASAGREDSDSRAEKLARLAEAESLKETNLKELQKFRDCDPALLETKAKAADIAKDAANRWTENIFILQSYCCNKFNIERSEFDKQFQIPEDFDTIP</sequence>
<comment type="caution">
    <text evidence="11">The sequence shown here is derived from an EMBL/GenBank/DDBJ whole genome shotgun (WGS) entry which is preliminary data.</text>
</comment>
<proteinExistence type="inferred from homology"/>
<protein>
    <recommendedName>
        <fullName evidence="7">Meiotic nuclear division protein 1</fullName>
    </recommendedName>
</protein>
<dbReference type="EMBL" id="JASJQH010008523">
    <property type="protein sequence ID" value="KAK9688267.1"/>
    <property type="molecule type" value="Genomic_DNA"/>
</dbReference>
<gene>
    <name evidence="11" type="primary">MND1_3</name>
    <name evidence="11" type="ORF">K7432_014462</name>
</gene>
<dbReference type="InterPro" id="IPR040453">
    <property type="entry name" value="Mnd1_HTH"/>
</dbReference>
<keyword evidence="4" id="KW-0233">DNA recombination</keyword>
<evidence type="ECO:0000256" key="4">
    <source>
        <dbReference type="ARBA" id="ARBA00023172"/>
    </source>
</evidence>
<name>A0ABR2VPG8_9FUNG</name>
<evidence type="ECO:0000256" key="2">
    <source>
        <dbReference type="ARBA" id="ARBA00005981"/>
    </source>
</evidence>
<dbReference type="Pfam" id="PF03962">
    <property type="entry name" value="Mnd1"/>
    <property type="match status" value="1"/>
</dbReference>
<comment type="similarity">
    <text evidence="2 7">Belongs to the MND1 family.</text>
</comment>
<keyword evidence="6" id="KW-0469">Meiosis</keyword>
<dbReference type="PANTHER" id="PTHR31398">
    <property type="entry name" value="MEIOTIC NUCLEAR DIVISION PROTEIN 1 HOMOLOG"/>
    <property type="match status" value="1"/>
</dbReference>
<comment type="subcellular location">
    <subcellularLocation>
        <location evidence="1 7">Nucleus</location>
    </subcellularLocation>
</comment>
<evidence type="ECO:0000256" key="6">
    <source>
        <dbReference type="ARBA" id="ARBA00023254"/>
    </source>
</evidence>
<feature type="domain" description="Leucine zipper with capping helix" evidence="10">
    <location>
        <begin position="151"/>
        <end position="203"/>
    </location>
</feature>